<evidence type="ECO:0000313" key="8">
    <source>
        <dbReference type="Proteomes" id="UP000036406"/>
    </source>
</evidence>
<keyword evidence="4 5" id="KW-0472">Membrane</keyword>
<sequence length="456" mass="51176">MQSKTSIDQSDATVESAENRHAFFFHYSENAWDRVLEFLAFISIGSYLFLYVLIPDAYAFGPMLLLLVALFGFRWRKMLHHVDDQSRWLISVLLLYFLGQTIPLIIHGEDISEFDLSARYIAASLVLLVVLKYTISARWFFSLAATGALVAGIFAFYQAEFLGVSRVTAFDNPIHYGNGAMAMALLAMAAIGWAMKQNYRFFWIALLFGGFVGGMYASLMSATRSGWVAIPIIVLTGLYVYWQPLLRRKVLSLVLLMVVVVGVGSVSQVDLVERRAAVAIDEFVDYYEENRNDTSVGLRLDMWKAGWLAFQENLLIGVGPAGTDAVVDKLVLSEEIHPAVQNFRHLHNQYIDNLARYGLIGLICYLLLLAVPFVLFLKKTRSDVTSVQALALGGCFFVELHAVVNLTQSMLERNIGVMMFALMIVFIWGAIRGEEVRTKDESEQEIAGRSHNVTLD</sequence>
<evidence type="ECO:0000259" key="6">
    <source>
        <dbReference type="Pfam" id="PF04932"/>
    </source>
</evidence>
<feature type="transmembrane region" description="Helical" evidence="5">
    <location>
        <begin position="201"/>
        <end position="219"/>
    </location>
</feature>
<dbReference type="PANTHER" id="PTHR37422:SF17">
    <property type="entry name" value="O-ANTIGEN LIGASE"/>
    <property type="match status" value="1"/>
</dbReference>
<evidence type="ECO:0000256" key="2">
    <source>
        <dbReference type="ARBA" id="ARBA00022692"/>
    </source>
</evidence>
<dbReference type="PANTHER" id="PTHR37422">
    <property type="entry name" value="TEICHURONIC ACID BIOSYNTHESIS PROTEIN TUAE"/>
    <property type="match status" value="1"/>
</dbReference>
<keyword evidence="2 5" id="KW-0812">Transmembrane</keyword>
<feature type="transmembrane region" description="Helical" evidence="5">
    <location>
        <begin position="225"/>
        <end position="242"/>
    </location>
</feature>
<organism evidence="7 8">
    <name type="scientific">Marinobacter psychrophilus</name>
    <dbReference type="NCBI Taxonomy" id="330734"/>
    <lineage>
        <taxon>Bacteria</taxon>
        <taxon>Pseudomonadati</taxon>
        <taxon>Pseudomonadota</taxon>
        <taxon>Gammaproteobacteria</taxon>
        <taxon>Pseudomonadales</taxon>
        <taxon>Marinobacteraceae</taxon>
        <taxon>Marinobacter</taxon>
    </lineage>
</organism>
<dbReference type="EMBL" id="CP011494">
    <property type="protein sequence ID" value="AKO51591.1"/>
    <property type="molecule type" value="Genomic_DNA"/>
</dbReference>
<feature type="domain" description="O-antigen ligase-related" evidence="6">
    <location>
        <begin position="214"/>
        <end position="366"/>
    </location>
</feature>
<evidence type="ECO:0000256" key="1">
    <source>
        <dbReference type="ARBA" id="ARBA00004141"/>
    </source>
</evidence>
<dbReference type="PATRIC" id="fig|330734.3.peg.747"/>
<dbReference type="InterPro" id="IPR051533">
    <property type="entry name" value="WaaL-like"/>
</dbReference>
<dbReference type="STRING" id="330734.ABA45_03440"/>
<evidence type="ECO:0000256" key="3">
    <source>
        <dbReference type="ARBA" id="ARBA00022989"/>
    </source>
</evidence>
<evidence type="ECO:0000256" key="4">
    <source>
        <dbReference type="ARBA" id="ARBA00023136"/>
    </source>
</evidence>
<keyword evidence="3 5" id="KW-1133">Transmembrane helix</keyword>
<dbReference type="GO" id="GO:0016020">
    <property type="term" value="C:membrane"/>
    <property type="evidence" value="ECO:0007669"/>
    <property type="project" value="UniProtKB-SubCell"/>
</dbReference>
<feature type="transmembrane region" description="Helical" evidence="5">
    <location>
        <begin position="118"/>
        <end position="135"/>
    </location>
</feature>
<gene>
    <name evidence="7" type="ORF">ABA45_03440</name>
</gene>
<feature type="transmembrane region" description="Helical" evidence="5">
    <location>
        <begin position="389"/>
        <end position="408"/>
    </location>
</feature>
<dbReference type="InterPro" id="IPR007016">
    <property type="entry name" value="O-antigen_ligase-rel_domated"/>
</dbReference>
<feature type="transmembrane region" description="Helical" evidence="5">
    <location>
        <begin position="249"/>
        <end position="267"/>
    </location>
</feature>
<evidence type="ECO:0000256" key="5">
    <source>
        <dbReference type="SAM" id="Phobius"/>
    </source>
</evidence>
<accession>A0A0H4HY27</accession>
<feature type="transmembrane region" description="Helical" evidence="5">
    <location>
        <begin position="60"/>
        <end position="76"/>
    </location>
</feature>
<comment type="subcellular location">
    <subcellularLocation>
        <location evidence="1">Membrane</location>
        <topology evidence="1">Multi-pass membrane protein</topology>
    </subcellularLocation>
</comment>
<feature type="transmembrane region" description="Helical" evidence="5">
    <location>
        <begin position="140"/>
        <end position="159"/>
    </location>
</feature>
<feature type="transmembrane region" description="Helical" evidence="5">
    <location>
        <begin position="414"/>
        <end position="431"/>
    </location>
</feature>
<feature type="transmembrane region" description="Helical" evidence="5">
    <location>
        <begin position="354"/>
        <end position="377"/>
    </location>
</feature>
<reference evidence="7 8" key="1">
    <citation type="submission" date="2015-05" db="EMBL/GenBank/DDBJ databases">
        <title>Complete genome of Marinobacter psychrophilus strain 20041T isolated from sea-ice of the Canadian Basin.</title>
        <authorList>
            <person name="Song L."/>
            <person name="Ren L."/>
            <person name="Yu Y."/>
            <person name="Wang X."/>
        </authorList>
    </citation>
    <scope>NUCLEOTIDE SEQUENCE [LARGE SCALE GENOMIC DNA]</scope>
    <source>
        <strain evidence="7 8">20041</strain>
    </source>
</reference>
<dbReference type="KEGG" id="mpq:ABA45_03440"/>
<name>A0A0H4HY27_9GAMM</name>
<dbReference type="RefSeq" id="WP_048384332.1">
    <property type="nucleotide sequence ID" value="NZ_CP011494.1"/>
</dbReference>
<dbReference type="AlphaFoldDB" id="A0A0H4HY27"/>
<protein>
    <recommendedName>
        <fullName evidence="6">O-antigen ligase-related domain-containing protein</fullName>
    </recommendedName>
</protein>
<dbReference type="Pfam" id="PF04932">
    <property type="entry name" value="Wzy_C"/>
    <property type="match status" value="1"/>
</dbReference>
<feature type="transmembrane region" description="Helical" evidence="5">
    <location>
        <begin position="35"/>
        <end position="54"/>
    </location>
</feature>
<feature type="transmembrane region" description="Helical" evidence="5">
    <location>
        <begin position="88"/>
        <end position="106"/>
    </location>
</feature>
<keyword evidence="8" id="KW-1185">Reference proteome</keyword>
<dbReference type="Proteomes" id="UP000036406">
    <property type="component" value="Chromosome"/>
</dbReference>
<evidence type="ECO:0000313" key="7">
    <source>
        <dbReference type="EMBL" id="AKO51591.1"/>
    </source>
</evidence>
<feature type="transmembrane region" description="Helical" evidence="5">
    <location>
        <begin position="174"/>
        <end position="194"/>
    </location>
</feature>
<proteinExistence type="predicted"/>